<comment type="similarity">
    <text evidence="2">Belongs to the glycosyltransferase 2 family.</text>
</comment>
<name>A0A2M6YRF9_9BACT</name>
<comment type="cofactor">
    <cofactor evidence="1">
        <name>Mg(2+)</name>
        <dbReference type="ChEBI" id="CHEBI:18420"/>
    </cofactor>
</comment>
<dbReference type="PANTHER" id="PTHR48090">
    <property type="entry name" value="UNDECAPRENYL-PHOSPHATE 4-DEOXY-4-FORMAMIDO-L-ARABINOSE TRANSFERASE-RELATED"/>
    <property type="match status" value="1"/>
</dbReference>
<dbReference type="Gene3D" id="3.90.550.10">
    <property type="entry name" value="Spore Coat Polysaccharide Biosynthesis Protein SpsA, Chain A"/>
    <property type="match status" value="1"/>
</dbReference>
<dbReference type="Proteomes" id="UP000229502">
    <property type="component" value="Unassembled WGS sequence"/>
</dbReference>
<keyword evidence="3" id="KW-0328">Glycosyltransferase</keyword>
<evidence type="ECO:0000256" key="2">
    <source>
        <dbReference type="ARBA" id="ARBA00006739"/>
    </source>
</evidence>
<accession>A0A2M6YRF9</accession>
<evidence type="ECO:0000256" key="4">
    <source>
        <dbReference type="ARBA" id="ARBA00022679"/>
    </source>
</evidence>
<dbReference type="AlphaFoldDB" id="A0A2M6YRF9"/>
<dbReference type="Pfam" id="PF00535">
    <property type="entry name" value="Glycos_transf_2"/>
    <property type="match status" value="1"/>
</dbReference>
<dbReference type="InterPro" id="IPR029044">
    <property type="entry name" value="Nucleotide-diphossugar_trans"/>
</dbReference>
<evidence type="ECO:0000259" key="6">
    <source>
        <dbReference type="Pfam" id="PF00535"/>
    </source>
</evidence>
<evidence type="ECO:0000256" key="5">
    <source>
        <dbReference type="ARBA" id="ARBA00022842"/>
    </source>
</evidence>
<proteinExistence type="inferred from homology"/>
<evidence type="ECO:0000256" key="1">
    <source>
        <dbReference type="ARBA" id="ARBA00001946"/>
    </source>
</evidence>
<reference evidence="8" key="1">
    <citation type="submission" date="2017-09" db="EMBL/GenBank/DDBJ databases">
        <title>Depth-based differentiation of microbial function through sediment-hosted aquifers and enrichment of novel symbionts in the deep terrestrial subsurface.</title>
        <authorList>
            <person name="Probst A.J."/>
            <person name="Ladd B."/>
            <person name="Jarett J.K."/>
            <person name="Geller-Mcgrath D.E."/>
            <person name="Sieber C.M.K."/>
            <person name="Emerson J.B."/>
            <person name="Anantharaman K."/>
            <person name="Thomas B.C."/>
            <person name="Malmstrom R."/>
            <person name="Stieglmeier M."/>
            <person name="Klingl A."/>
            <person name="Woyke T."/>
            <person name="Ryan C.M."/>
            <person name="Banfield J.F."/>
        </authorList>
    </citation>
    <scope>NUCLEOTIDE SEQUENCE [LARGE SCALE GENOMIC DNA]</scope>
</reference>
<dbReference type="InterPro" id="IPR050256">
    <property type="entry name" value="Glycosyltransferase_2"/>
</dbReference>
<sequence length="379" mass="43772">MKIVVIIPSLNEEDSISKIVQVIDQGLLKYYPNSDSLILNVDSNSQDKTVETFTNTSTYFPKRSIVNKSIPKGKGSNILKAISRFQNADYFLTLDADLVSAKDIWINKLLTPLIEKKVGLVTPIYTRNRYEGNTTNHFSSPVIYTCLNKDVTQPIAGDFGFTKKLAFDIPKNIVTTSDHMYGIDTVITWKAILKEYKITQVKLGRKIHKPSFPKIVPMFEQVAMTTFRLANQNRHKIVENLNIEAKDPERHDVIDDKFVQAPHRNKIQEIQQIAIRRLDKYKPPDFVNKGLYKKVQIFTEEWTEILSEYLCFLIKNKLNAIQIESLARSIVGLYLFRVLGYFDEISNITTEKTGNILFNQKLLLRKRLITNFRKNTFKN</sequence>
<dbReference type="GO" id="GO:0016757">
    <property type="term" value="F:glycosyltransferase activity"/>
    <property type="evidence" value="ECO:0007669"/>
    <property type="project" value="UniProtKB-KW"/>
</dbReference>
<protein>
    <recommendedName>
        <fullName evidence="6">Glycosyltransferase 2-like domain-containing protein</fullName>
    </recommendedName>
</protein>
<dbReference type="PANTHER" id="PTHR48090:SF10">
    <property type="entry name" value="GLUCOSYL-3-PHOSPHOGLYCERATE SYNTHASE"/>
    <property type="match status" value="1"/>
</dbReference>
<evidence type="ECO:0000256" key="3">
    <source>
        <dbReference type="ARBA" id="ARBA00022676"/>
    </source>
</evidence>
<evidence type="ECO:0000313" key="7">
    <source>
        <dbReference type="EMBL" id="PIU35132.1"/>
    </source>
</evidence>
<dbReference type="EMBL" id="PEWZ01000080">
    <property type="protein sequence ID" value="PIU35132.1"/>
    <property type="molecule type" value="Genomic_DNA"/>
</dbReference>
<dbReference type="SUPFAM" id="SSF53448">
    <property type="entry name" value="Nucleotide-diphospho-sugar transferases"/>
    <property type="match status" value="1"/>
</dbReference>
<comment type="caution">
    <text evidence="7">The sequence shown here is derived from an EMBL/GenBank/DDBJ whole genome shotgun (WGS) entry which is preliminary data.</text>
</comment>
<keyword evidence="4" id="KW-0808">Transferase</keyword>
<evidence type="ECO:0000313" key="8">
    <source>
        <dbReference type="Proteomes" id="UP000229502"/>
    </source>
</evidence>
<organism evidence="7 8">
    <name type="scientific">Candidatus Shapirobacteria bacterium CG07_land_8_20_14_0_80_39_18</name>
    <dbReference type="NCBI Taxonomy" id="1974882"/>
    <lineage>
        <taxon>Bacteria</taxon>
        <taxon>Candidatus Shapironibacteriota</taxon>
    </lineage>
</organism>
<feature type="domain" description="Glycosyltransferase 2-like" evidence="6">
    <location>
        <begin position="5"/>
        <end position="141"/>
    </location>
</feature>
<keyword evidence="5" id="KW-0460">Magnesium</keyword>
<gene>
    <name evidence="7" type="ORF">COT03_01630</name>
</gene>
<dbReference type="InterPro" id="IPR001173">
    <property type="entry name" value="Glyco_trans_2-like"/>
</dbReference>